<dbReference type="EMBL" id="VTZN01000049">
    <property type="protein sequence ID" value="KAA1250326.1"/>
    <property type="molecule type" value="Genomic_DNA"/>
</dbReference>
<proteinExistence type="predicted"/>
<organism evidence="2 3">
    <name type="scientific">Mycobacterium simiae</name>
    <name type="common">Mycobacterium habana</name>
    <dbReference type="NCBI Taxonomy" id="1784"/>
    <lineage>
        <taxon>Bacteria</taxon>
        <taxon>Bacillati</taxon>
        <taxon>Actinomycetota</taxon>
        <taxon>Actinomycetes</taxon>
        <taxon>Mycobacteriales</taxon>
        <taxon>Mycobacteriaceae</taxon>
        <taxon>Mycobacterium</taxon>
        <taxon>Mycobacterium simiae complex</taxon>
    </lineage>
</organism>
<keyword evidence="1" id="KW-0472">Membrane</keyword>
<evidence type="ECO:0000256" key="1">
    <source>
        <dbReference type="SAM" id="Phobius"/>
    </source>
</evidence>
<sequence length="78" mass="8500">MMFAYGIRWQWVKTAMENSPAHPDSLRAAVDFWTGVAPSPMSPRHWPFAATAVVTALMVHALLTGLLLGIQLKPGGLL</sequence>
<reference evidence="2 3" key="1">
    <citation type="submission" date="2019-09" db="EMBL/GenBank/DDBJ databases">
        <title>Report of infection by Mycobacterium simiae a patient suffering from pulmonary tuberculosis.</title>
        <authorList>
            <person name="Mohanty P.S."/>
            <person name="Bansal A.K."/>
            <person name="Singh H."/>
            <person name="Sharma S."/>
            <person name="Patil S.A."/>
            <person name="Upadhaya P."/>
            <person name="Singh P.K."/>
            <person name="Kumar D."/>
            <person name="Kumar S."/>
            <person name="Singh R.K."/>
            <person name="Chaudhary B."/>
        </authorList>
    </citation>
    <scope>NUCLEOTIDE SEQUENCE [LARGE SCALE GENOMIC DNA]</scope>
    <source>
        <strain evidence="2 3">JAL-560-SIM</strain>
    </source>
</reference>
<dbReference type="OrthoDB" id="4624362at2"/>
<keyword evidence="1" id="KW-0812">Transmembrane</keyword>
<protein>
    <submittedName>
        <fullName evidence="2">Uncharacterized protein</fullName>
    </submittedName>
</protein>
<gene>
    <name evidence="2" type="ORF">F0Q45_10330</name>
</gene>
<comment type="caution">
    <text evidence="2">The sequence shown here is derived from an EMBL/GenBank/DDBJ whole genome shotgun (WGS) entry which is preliminary data.</text>
</comment>
<name>A0A5B1BPG8_MYCSI</name>
<keyword evidence="3" id="KW-1185">Reference proteome</keyword>
<accession>A0A5B1BPG8</accession>
<keyword evidence="1" id="KW-1133">Transmembrane helix</keyword>
<dbReference type="AlphaFoldDB" id="A0A5B1BPG8"/>
<dbReference type="Proteomes" id="UP000324701">
    <property type="component" value="Unassembled WGS sequence"/>
</dbReference>
<evidence type="ECO:0000313" key="2">
    <source>
        <dbReference type="EMBL" id="KAA1250326.1"/>
    </source>
</evidence>
<dbReference type="RefSeq" id="WP_149653864.1">
    <property type="nucleotide sequence ID" value="NZ_VTZN01000049.1"/>
</dbReference>
<evidence type="ECO:0000313" key="3">
    <source>
        <dbReference type="Proteomes" id="UP000324701"/>
    </source>
</evidence>
<feature type="transmembrane region" description="Helical" evidence="1">
    <location>
        <begin position="48"/>
        <end position="70"/>
    </location>
</feature>